<feature type="region of interest" description="Disordered" evidence="1">
    <location>
        <begin position="1"/>
        <end position="263"/>
    </location>
</feature>
<feature type="region of interest" description="Disordered" evidence="1">
    <location>
        <begin position="783"/>
        <end position="948"/>
    </location>
</feature>
<feature type="compositionally biased region" description="Polar residues" evidence="1">
    <location>
        <begin position="243"/>
        <end position="260"/>
    </location>
</feature>
<reference evidence="3" key="2">
    <citation type="submission" date="2015-01" db="EMBL/GenBank/DDBJ databases">
        <title>Evolutionary Origins and Diversification of the Mycorrhizal Mutualists.</title>
        <authorList>
            <consortium name="DOE Joint Genome Institute"/>
            <consortium name="Mycorrhizal Genomics Consortium"/>
            <person name="Kohler A."/>
            <person name="Kuo A."/>
            <person name="Nagy L.G."/>
            <person name="Floudas D."/>
            <person name="Copeland A."/>
            <person name="Barry K.W."/>
            <person name="Cichocki N."/>
            <person name="Veneault-Fourrey C."/>
            <person name="LaButti K."/>
            <person name="Lindquist E.A."/>
            <person name="Lipzen A."/>
            <person name="Lundell T."/>
            <person name="Morin E."/>
            <person name="Murat C."/>
            <person name="Riley R."/>
            <person name="Ohm R."/>
            <person name="Sun H."/>
            <person name="Tunlid A."/>
            <person name="Henrissat B."/>
            <person name="Grigoriev I.V."/>
            <person name="Hibbett D.S."/>
            <person name="Martin F."/>
        </authorList>
    </citation>
    <scope>NUCLEOTIDE SEQUENCE [LARGE SCALE GENOMIC DNA]</scope>
    <source>
        <strain evidence="3">F 1598</strain>
    </source>
</reference>
<gene>
    <name evidence="2" type="ORF">PILCRDRAFT_515548</name>
</gene>
<feature type="compositionally biased region" description="Polar residues" evidence="1">
    <location>
        <begin position="1049"/>
        <end position="1067"/>
    </location>
</feature>
<feature type="region of interest" description="Disordered" evidence="1">
    <location>
        <begin position="299"/>
        <end position="340"/>
    </location>
</feature>
<feature type="compositionally biased region" description="Basic and acidic residues" evidence="1">
    <location>
        <begin position="207"/>
        <end position="217"/>
    </location>
</feature>
<feature type="compositionally biased region" description="Low complexity" evidence="1">
    <location>
        <begin position="135"/>
        <end position="168"/>
    </location>
</feature>
<dbReference type="OrthoDB" id="3058872at2759"/>
<dbReference type="EMBL" id="KN833002">
    <property type="protein sequence ID" value="KIM80761.1"/>
    <property type="molecule type" value="Genomic_DNA"/>
</dbReference>
<dbReference type="STRING" id="765440.A0A0C3FNE3"/>
<keyword evidence="3" id="KW-1185">Reference proteome</keyword>
<feature type="region of interest" description="Disordered" evidence="1">
    <location>
        <begin position="1006"/>
        <end position="1135"/>
    </location>
</feature>
<feature type="region of interest" description="Disordered" evidence="1">
    <location>
        <begin position="616"/>
        <end position="769"/>
    </location>
</feature>
<feature type="compositionally biased region" description="Low complexity" evidence="1">
    <location>
        <begin position="1068"/>
        <end position="1079"/>
    </location>
</feature>
<feature type="compositionally biased region" description="Polar residues" evidence="1">
    <location>
        <begin position="222"/>
        <end position="231"/>
    </location>
</feature>
<organism evidence="2 3">
    <name type="scientific">Piloderma croceum (strain F 1598)</name>
    <dbReference type="NCBI Taxonomy" id="765440"/>
    <lineage>
        <taxon>Eukaryota</taxon>
        <taxon>Fungi</taxon>
        <taxon>Dikarya</taxon>
        <taxon>Basidiomycota</taxon>
        <taxon>Agaricomycotina</taxon>
        <taxon>Agaricomycetes</taxon>
        <taxon>Agaricomycetidae</taxon>
        <taxon>Atheliales</taxon>
        <taxon>Atheliaceae</taxon>
        <taxon>Piloderma</taxon>
    </lineage>
</organism>
<feature type="compositionally biased region" description="Polar residues" evidence="1">
    <location>
        <begin position="869"/>
        <end position="926"/>
    </location>
</feature>
<feature type="compositionally biased region" description="Polar residues" evidence="1">
    <location>
        <begin position="563"/>
        <end position="574"/>
    </location>
</feature>
<feature type="region of interest" description="Disordered" evidence="1">
    <location>
        <begin position="469"/>
        <end position="587"/>
    </location>
</feature>
<feature type="compositionally biased region" description="Pro residues" evidence="1">
    <location>
        <begin position="1019"/>
        <end position="1036"/>
    </location>
</feature>
<feature type="compositionally biased region" description="Low complexity" evidence="1">
    <location>
        <begin position="832"/>
        <end position="848"/>
    </location>
</feature>
<feature type="compositionally biased region" description="Basic residues" evidence="1">
    <location>
        <begin position="1311"/>
        <end position="1320"/>
    </location>
</feature>
<feature type="region of interest" description="Disordered" evidence="1">
    <location>
        <begin position="424"/>
        <end position="445"/>
    </location>
</feature>
<proteinExistence type="predicted"/>
<dbReference type="Proteomes" id="UP000054166">
    <property type="component" value="Unassembled WGS sequence"/>
</dbReference>
<feature type="region of interest" description="Disordered" evidence="1">
    <location>
        <begin position="1228"/>
        <end position="1320"/>
    </location>
</feature>
<feature type="compositionally biased region" description="Low complexity" evidence="1">
    <location>
        <begin position="424"/>
        <end position="439"/>
    </location>
</feature>
<sequence>MAPHTSRSATVGVNEARSSPILEPSVPASSSGFRQTPTPPLQSNQKPSSSPQHQDLNTSHLPRVIDRESLAPSAAHLPVTSCQPQVTGGEMPSNPSTASQASPARSVPSQVENGQAEVSQRSAERTLTSLAPPLTAVSSQSQSTPTSVRTTPSQSTSRSTKSSDAPSARQHDKHGPPVEQSSRQDALQVDLRNQPPAPGPQISSAADQHRTTLEPPRHVVIASTTESSSAGLTPPTAMPAVGTSPTMHPQSHAASSGDTPTRQEHVTHAHLAAGDVIQFPAVPSNHQGTHTYTILQPEHGTGRQLQPSSAEDARPPLEPAERFVSASGKGRDATIPGPNSHFSAASVVQAHTQGNAQSGGGHSRKNSIDVNATRPIMQHHTPTPPILVEDSPREVPRREAFPPVTANMPQPKSLPPEPILSATTSFSTPQITPTTQTTISRDVPDNEILPEPRSARLLNNVPLTAANVTSTSASSQLPTIGSGSSKSQALLDEDLPSPHAFSHKKQDSSVSRDAAEDTVLLRNQLRDEPSQVPAMVAPPVSHSAGVGQFRSSQDPTLDDASRTMPSRSWHQSAKQPERHSPRLPSVMDLPQSTITSAIKTEAPAVIAQQPVSARAVLQGSHSEDQGQLSGSFNNQRGGLLKTTSSAVKHVSQSANPDELRSPQPLNPVASTPVKGDLHSKENADDHKAVRQRDQDDTTGPPIAFEKQRGDTYRSASRAPPGVTPFAQDPPPRFPVVEDVMQRPSTTANRPERQKFSYGPASTPALDPHHNLLSPVQQAIRAAPPPQIQPRSLSHDTQTSDLRSRGQTDVLSAMSSQHVTSRSQPYSMPPIPASSVPPSQSSNSASMNIRQWTSSNSVNPYAPPRLDESITPQRTTQSSTYPPASRYPTATTYPTASNRSDSQPTATPNMQQPGPQNPFVTSASQQAARYAPSVQYSQSPPVPDIPQSNFLSRASDAVRKAPVNRVQANPEPHPPALSPTTFVQESTGTHRHNVSLTNVTSQLAATPHLPTQKSSSSSIKPPPPPPPPPPHPAPTAPPVSSSYYLRPDLQQPTVSTRVPVSGHSSTLAPSRSRLPSQPSRNTSKESILMTPSSLAPSMLPKTDHSRIPPMAPISRQESNQSKDSSKKKNGFLNIFRSKTPAQKTYEVWHPPALDKQRNQSQSSLQSTSGKVPVLASSSSTIDGVASTSQRKAPAPIAVNLPLHATGRKEPDQKVFSAFKFLHTKRNRTVSHASVEAQDGQTQTATNTVVGSPTQSNRSQPFAPPPVRDPQLAAQEWRNREEAEMRSRAKRRRPGVVFDMEEDPPEPPPGTVPKKKLARRRQ</sequence>
<dbReference type="HOGENOM" id="CLU_259934_0_0_1"/>
<dbReference type="InParanoid" id="A0A0C3FNE3"/>
<evidence type="ECO:0000313" key="3">
    <source>
        <dbReference type="Proteomes" id="UP000054166"/>
    </source>
</evidence>
<feature type="compositionally biased region" description="Polar residues" evidence="1">
    <location>
        <begin position="476"/>
        <end position="488"/>
    </location>
</feature>
<feature type="compositionally biased region" description="Polar residues" evidence="1">
    <location>
        <begin position="794"/>
        <end position="825"/>
    </location>
</feature>
<feature type="compositionally biased region" description="Basic and acidic residues" evidence="1">
    <location>
        <begin position="311"/>
        <end position="321"/>
    </location>
</feature>
<reference evidence="2 3" key="1">
    <citation type="submission" date="2014-04" db="EMBL/GenBank/DDBJ databases">
        <authorList>
            <consortium name="DOE Joint Genome Institute"/>
            <person name="Kuo A."/>
            <person name="Tarkka M."/>
            <person name="Buscot F."/>
            <person name="Kohler A."/>
            <person name="Nagy L.G."/>
            <person name="Floudas D."/>
            <person name="Copeland A."/>
            <person name="Barry K.W."/>
            <person name="Cichocki N."/>
            <person name="Veneault-Fourrey C."/>
            <person name="LaButti K."/>
            <person name="Lindquist E.A."/>
            <person name="Lipzen A."/>
            <person name="Lundell T."/>
            <person name="Morin E."/>
            <person name="Murat C."/>
            <person name="Sun H."/>
            <person name="Tunlid A."/>
            <person name="Henrissat B."/>
            <person name="Grigoriev I.V."/>
            <person name="Hibbett D.S."/>
            <person name="Martin F."/>
            <person name="Nordberg H.P."/>
            <person name="Cantor M.N."/>
            <person name="Hua S.X."/>
        </authorList>
    </citation>
    <scope>NUCLEOTIDE SEQUENCE [LARGE SCALE GENOMIC DNA]</scope>
    <source>
        <strain evidence="2 3">F 1598</strain>
    </source>
</reference>
<feature type="compositionally biased region" description="Polar residues" evidence="1">
    <location>
        <begin position="849"/>
        <end position="858"/>
    </location>
</feature>
<evidence type="ECO:0000256" key="1">
    <source>
        <dbReference type="SAM" id="MobiDB-lite"/>
    </source>
</evidence>
<feature type="compositionally biased region" description="Basic and acidic residues" evidence="1">
    <location>
        <begin position="675"/>
        <end position="695"/>
    </location>
</feature>
<feature type="compositionally biased region" description="Polar residues" evidence="1">
    <location>
        <begin position="625"/>
        <end position="655"/>
    </location>
</feature>
<name>A0A0C3FNE3_PILCF</name>
<protein>
    <submittedName>
        <fullName evidence="2">Uncharacterized protein</fullName>
    </submittedName>
</protein>
<evidence type="ECO:0000313" key="2">
    <source>
        <dbReference type="EMBL" id="KIM80761.1"/>
    </source>
</evidence>
<accession>A0A0C3FNE3</accession>
<feature type="compositionally biased region" description="Polar residues" evidence="1">
    <location>
        <begin position="1"/>
        <end position="11"/>
    </location>
</feature>
<feature type="compositionally biased region" description="Polar residues" evidence="1">
    <location>
        <begin position="1237"/>
        <end position="1258"/>
    </location>
</feature>
<feature type="compositionally biased region" description="Polar residues" evidence="1">
    <location>
        <begin position="93"/>
        <end position="129"/>
    </location>
</feature>
<feature type="compositionally biased region" description="Basic and acidic residues" evidence="1">
    <location>
        <begin position="1275"/>
        <end position="1285"/>
    </location>
</feature>
<feature type="compositionally biased region" description="Polar residues" evidence="1">
    <location>
        <begin position="27"/>
        <end position="60"/>
    </location>
</feature>